<evidence type="ECO:0008006" key="3">
    <source>
        <dbReference type="Google" id="ProtNLM"/>
    </source>
</evidence>
<dbReference type="SUPFAM" id="SSF50475">
    <property type="entry name" value="FMN-binding split barrel"/>
    <property type="match status" value="1"/>
</dbReference>
<evidence type="ECO:0000313" key="2">
    <source>
        <dbReference type="Proteomes" id="UP000632849"/>
    </source>
</evidence>
<dbReference type="GeneID" id="95657636"/>
<dbReference type="Gene3D" id="3.20.180.10">
    <property type="entry name" value="PNP-oxidase-like"/>
    <property type="match status" value="1"/>
</dbReference>
<accession>A0A919BT34</accession>
<dbReference type="RefSeq" id="WP_150226773.1">
    <property type="nucleotide sequence ID" value="NZ_BNBE01000002.1"/>
</dbReference>
<gene>
    <name evidence="1" type="ORF">GCM10017667_48410</name>
</gene>
<protein>
    <recommendedName>
        <fullName evidence="3">DUF2470 domain-containing protein</fullName>
    </recommendedName>
</protein>
<evidence type="ECO:0000313" key="1">
    <source>
        <dbReference type="EMBL" id="GHG10175.1"/>
    </source>
</evidence>
<reference evidence="1" key="2">
    <citation type="submission" date="2020-09" db="EMBL/GenBank/DDBJ databases">
        <authorList>
            <person name="Sun Q."/>
            <person name="Ohkuma M."/>
        </authorList>
    </citation>
    <scope>NUCLEOTIDE SEQUENCE</scope>
    <source>
        <strain evidence="1">JCM 4122</strain>
    </source>
</reference>
<name>A0A919BT34_STRFL</name>
<dbReference type="EMBL" id="BNBE01000002">
    <property type="protein sequence ID" value="GHG10175.1"/>
    <property type="molecule type" value="Genomic_DNA"/>
</dbReference>
<dbReference type="Proteomes" id="UP000632849">
    <property type="component" value="Unassembled WGS sequence"/>
</dbReference>
<dbReference type="InterPro" id="IPR037119">
    <property type="entry name" value="Haem_oxidase_HugZ-like_sf"/>
</dbReference>
<comment type="caution">
    <text evidence="1">The sequence shown here is derived from an EMBL/GenBank/DDBJ whole genome shotgun (WGS) entry which is preliminary data.</text>
</comment>
<keyword evidence="2" id="KW-1185">Reference proteome</keyword>
<dbReference type="AlphaFoldDB" id="A0A919BT34"/>
<proteinExistence type="predicted"/>
<sequence length="247" mass="25794">MRVAPSPALPQQTAAEQVRSVLARAVSLSLTLDGETYDLLGAHTVGARGRITLHPPADTPLADHLADHLARLPLGAPDVRLDLTDIAPTALRDRVRARVALTGRLVPATPGAPAVPGAPGPLRLDLARVVLRTHAGAAEVAPGAYALASPDPLALEEAALLSHLADAHADLVGDLVVLAGARLPHGVVRTLPLAMDQHAVSLRCEYGEGHCDLRLLFPGPARDAAEAGDMVRRLLTAPRCGHHHDHS</sequence>
<organism evidence="1 2">
    <name type="scientific">Streptomyces filamentosus</name>
    <name type="common">Streptomyces roseosporus</name>
    <dbReference type="NCBI Taxonomy" id="67294"/>
    <lineage>
        <taxon>Bacteria</taxon>
        <taxon>Bacillati</taxon>
        <taxon>Actinomycetota</taxon>
        <taxon>Actinomycetes</taxon>
        <taxon>Kitasatosporales</taxon>
        <taxon>Streptomycetaceae</taxon>
        <taxon>Streptomyces</taxon>
    </lineage>
</organism>
<reference evidence="1" key="1">
    <citation type="journal article" date="2014" name="Int. J. Syst. Evol. Microbiol.">
        <title>Complete genome sequence of Corynebacterium casei LMG S-19264T (=DSM 44701T), isolated from a smear-ripened cheese.</title>
        <authorList>
            <consortium name="US DOE Joint Genome Institute (JGI-PGF)"/>
            <person name="Walter F."/>
            <person name="Albersmeier A."/>
            <person name="Kalinowski J."/>
            <person name="Ruckert C."/>
        </authorList>
    </citation>
    <scope>NUCLEOTIDE SEQUENCE</scope>
    <source>
        <strain evidence="1">JCM 4122</strain>
    </source>
</reference>